<comment type="similarity">
    <text evidence="1">Belongs to the peptidase C2 family.</text>
</comment>
<dbReference type="CDD" id="cd00044">
    <property type="entry name" value="CysPc"/>
    <property type="match status" value="1"/>
</dbReference>
<proteinExistence type="inferred from homology"/>
<dbReference type="SUPFAM" id="SSF49758">
    <property type="entry name" value="Calpain large subunit, middle domain (domain III)"/>
    <property type="match status" value="1"/>
</dbReference>
<dbReference type="FunFam" id="3.90.70.10:FF:000001">
    <property type="entry name" value="Calpain-1 catalytic subunit"/>
    <property type="match status" value="1"/>
</dbReference>
<dbReference type="InterPro" id="IPR033883">
    <property type="entry name" value="C2_III"/>
</dbReference>
<dbReference type="STRING" id="947166.A0A1D1V577"/>
<dbReference type="OrthoDB" id="424753at2759"/>
<dbReference type="GO" id="GO:0005509">
    <property type="term" value="F:calcium ion binding"/>
    <property type="evidence" value="ECO:0007669"/>
    <property type="project" value="InterPro"/>
</dbReference>
<feature type="active site" evidence="8 9">
    <location>
        <position position="229"/>
    </location>
</feature>
<evidence type="ECO:0000256" key="1">
    <source>
        <dbReference type="ARBA" id="ARBA00007623"/>
    </source>
</evidence>
<dbReference type="SMART" id="SM00230">
    <property type="entry name" value="CysPc"/>
    <property type="match status" value="1"/>
</dbReference>
<dbReference type="Gene3D" id="3.90.70.10">
    <property type="entry name" value="Cysteine proteinases"/>
    <property type="match status" value="1"/>
</dbReference>
<evidence type="ECO:0000259" key="11">
    <source>
        <dbReference type="PROSITE" id="PS50222"/>
    </source>
</evidence>
<dbReference type="InterPro" id="IPR038765">
    <property type="entry name" value="Papain-like_cys_pep_sf"/>
</dbReference>
<dbReference type="GO" id="GO:0005737">
    <property type="term" value="C:cytoplasm"/>
    <property type="evidence" value="ECO:0007669"/>
    <property type="project" value="TreeGrafter"/>
</dbReference>
<evidence type="ECO:0000256" key="5">
    <source>
        <dbReference type="ARBA" id="ARBA00022801"/>
    </source>
</evidence>
<evidence type="ECO:0000256" key="3">
    <source>
        <dbReference type="ARBA" id="ARBA00022723"/>
    </source>
</evidence>
<dbReference type="Gene3D" id="2.60.120.380">
    <property type="match status" value="1"/>
</dbReference>
<evidence type="ECO:0000313" key="12">
    <source>
        <dbReference type="EMBL" id="GAU96851.1"/>
    </source>
</evidence>
<evidence type="ECO:0000256" key="8">
    <source>
        <dbReference type="PIRSR" id="PIRSR622684-1"/>
    </source>
</evidence>
<name>A0A1D1V577_RAMVA</name>
<dbReference type="AlphaFoldDB" id="A0A1D1V577"/>
<dbReference type="SUPFAM" id="SSF54001">
    <property type="entry name" value="Cysteine proteinases"/>
    <property type="match status" value="1"/>
</dbReference>
<protein>
    <recommendedName>
        <fullName evidence="14">Calpain catalytic domain-containing protein</fullName>
    </recommendedName>
</protein>
<keyword evidence="4" id="KW-0677">Repeat</keyword>
<gene>
    <name evidence="12" type="primary">RvY_08228-1</name>
    <name evidence="12" type="synonym">RvY_08228.1</name>
    <name evidence="12" type="ORF">RvY_08228</name>
</gene>
<feature type="domain" description="EF-hand" evidence="11">
    <location>
        <begin position="737"/>
        <end position="772"/>
    </location>
</feature>
<dbReference type="InterPro" id="IPR022683">
    <property type="entry name" value="Calpain_III"/>
</dbReference>
<dbReference type="Pfam" id="PF00648">
    <property type="entry name" value="Peptidase_C2"/>
    <property type="match status" value="1"/>
</dbReference>
<evidence type="ECO:0000256" key="2">
    <source>
        <dbReference type="ARBA" id="ARBA00022670"/>
    </source>
</evidence>
<dbReference type="GO" id="GO:0006508">
    <property type="term" value="P:proteolysis"/>
    <property type="evidence" value="ECO:0007669"/>
    <property type="project" value="UniProtKB-KW"/>
</dbReference>
<evidence type="ECO:0008006" key="14">
    <source>
        <dbReference type="Google" id="ProtNLM"/>
    </source>
</evidence>
<dbReference type="PROSITE" id="PS50222">
    <property type="entry name" value="EF_HAND_2"/>
    <property type="match status" value="1"/>
</dbReference>
<dbReference type="PRINTS" id="PR00704">
    <property type="entry name" value="CALPAIN"/>
</dbReference>
<dbReference type="SUPFAM" id="SSF47473">
    <property type="entry name" value="EF-hand"/>
    <property type="match status" value="1"/>
</dbReference>
<feature type="active site" evidence="8 9">
    <location>
        <position position="415"/>
    </location>
</feature>
<evidence type="ECO:0000313" key="13">
    <source>
        <dbReference type="Proteomes" id="UP000186922"/>
    </source>
</evidence>
<feature type="domain" description="Calpain catalytic" evidence="10">
    <location>
        <begin position="174"/>
        <end position="474"/>
    </location>
</feature>
<keyword evidence="13" id="KW-1185">Reference proteome</keyword>
<feature type="active site" evidence="8 9">
    <location>
        <position position="387"/>
    </location>
</feature>
<organism evidence="12 13">
    <name type="scientific">Ramazzottius varieornatus</name>
    <name type="common">Water bear</name>
    <name type="synonym">Tardigrade</name>
    <dbReference type="NCBI Taxonomy" id="947166"/>
    <lineage>
        <taxon>Eukaryota</taxon>
        <taxon>Metazoa</taxon>
        <taxon>Ecdysozoa</taxon>
        <taxon>Tardigrada</taxon>
        <taxon>Eutardigrada</taxon>
        <taxon>Parachela</taxon>
        <taxon>Hypsibioidea</taxon>
        <taxon>Ramazzottiidae</taxon>
        <taxon>Ramazzottius</taxon>
    </lineage>
</organism>
<dbReference type="Pfam" id="PF01067">
    <property type="entry name" value="Calpain_III"/>
    <property type="match status" value="1"/>
</dbReference>
<dbReference type="GO" id="GO:0004198">
    <property type="term" value="F:calcium-dependent cysteine-type endopeptidase activity"/>
    <property type="evidence" value="ECO:0007669"/>
    <property type="project" value="InterPro"/>
</dbReference>
<reference evidence="12 13" key="1">
    <citation type="journal article" date="2016" name="Nat. Commun.">
        <title>Extremotolerant tardigrade genome and improved radiotolerance of human cultured cells by tardigrade-unique protein.</title>
        <authorList>
            <person name="Hashimoto T."/>
            <person name="Horikawa D.D."/>
            <person name="Saito Y."/>
            <person name="Kuwahara H."/>
            <person name="Kozuka-Hata H."/>
            <person name="Shin-I T."/>
            <person name="Minakuchi Y."/>
            <person name="Ohishi K."/>
            <person name="Motoyama A."/>
            <person name="Aizu T."/>
            <person name="Enomoto A."/>
            <person name="Kondo K."/>
            <person name="Tanaka S."/>
            <person name="Hara Y."/>
            <person name="Koshikawa S."/>
            <person name="Sagara H."/>
            <person name="Miura T."/>
            <person name="Yokobori S."/>
            <person name="Miyagawa K."/>
            <person name="Suzuki Y."/>
            <person name="Kubo T."/>
            <person name="Oyama M."/>
            <person name="Kohara Y."/>
            <person name="Fujiyama A."/>
            <person name="Arakawa K."/>
            <person name="Katayama T."/>
            <person name="Toyoda A."/>
            <person name="Kunieda T."/>
        </authorList>
    </citation>
    <scope>NUCLEOTIDE SEQUENCE [LARGE SCALE GENOMIC DNA]</scope>
    <source>
        <strain evidence="12 13">YOKOZUNA-1</strain>
    </source>
</reference>
<dbReference type="EMBL" id="BDGG01000003">
    <property type="protein sequence ID" value="GAU96851.1"/>
    <property type="molecule type" value="Genomic_DNA"/>
</dbReference>
<keyword evidence="6 9" id="KW-0788">Thiol protease</keyword>
<dbReference type="InterPro" id="IPR036213">
    <property type="entry name" value="Calpain_III_sf"/>
</dbReference>
<evidence type="ECO:0000256" key="7">
    <source>
        <dbReference type="ARBA" id="ARBA00022837"/>
    </source>
</evidence>
<keyword evidence="7" id="KW-0106">Calcium</keyword>
<evidence type="ECO:0000259" key="10">
    <source>
        <dbReference type="PROSITE" id="PS50203"/>
    </source>
</evidence>
<evidence type="ECO:0000256" key="6">
    <source>
        <dbReference type="ARBA" id="ARBA00022807"/>
    </source>
</evidence>
<keyword evidence="5 9" id="KW-0378">Hydrolase</keyword>
<dbReference type="FunFam" id="2.60.120.380:FF:000001">
    <property type="entry name" value="Calpain-1 catalytic subunit"/>
    <property type="match status" value="1"/>
</dbReference>
<keyword evidence="3" id="KW-0479">Metal-binding</keyword>
<dbReference type="CDD" id="cd00214">
    <property type="entry name" value="Calpain_III"/>
    <property type="match status" value="1"/>
</dbReference>
<comment type="caution">
    <text evidence="12">The sequence shown here is derived from an EMBL/GenBank/DDBJ whole genome shotgun (WGS) entry which is preliminary data.</text>
</comment>
<dbReference type="PANTHER" id="PTHR10183:SF433">
    <property type="entry name" value="CALPAIN-A-RELATED"/>
    <property type="match status" value="1"/>
</dbReference>
<dbReference type="Proteomes" id="UP000186922">
    <property type="component" value="Unassembled WGS sequence"/>
</dbReference>
<evidence type="ECO:0000256" key="9">
    <source>
        <dbReference type="PROSITE-ProRule" id="PRU00239"/>
    </source>
</evidence>
<dbReference type="InterPro" id="IPR022684">
    <property type="entry name" value="Calpain_cysteine_protease"/>
</dbReference>
<dbReference type="SMART" id="SM00720">
    <property type="entry name" value="calpain_III"/>
    <property type="match status" value="1"/>
</dbReference>
<dbReference type="InterPro" id="IPR001300">
    <property type="entry name" value="Peptidase_C2_calpain_cat"/>
</dbReference>
<dbReference type="InterPro" id="IPR000169">
    <property type="entry name" value="Pept_cys_AS"/>
</dbReference>
<keyword evidence="2 9" id="KW-0645">Protease</keyword>
<dbReference type="Gene3D" id="1.10.238.10">
    <property type="entry name" value="EF-hand"/>
    <property type="match status" value="1"/>
</dbReference>
<evidence type="ECO:0000256" key="4">
    <source>
        <dbReference type="ARBA" id="ARBA00022737"/>
    </source>
</evidence>
<dbReference type="InterPro" id="IPR011992">
    <property type="entry name" value="EF-hand-dom_pair"/>
</dbReference>
<accession>A0A1D1V577</accession>
<dbReference type="PANTHER" id="PTHR10183">
    <property type="entry name" value="CALPAIN"/>
    <property type="match status" value="1"/>
</dbReference>
<sequence>MPQDYEKKTEVRVRDWSSSEVRNEVNVKARSITVSNSSRTKDDEQPPTRVRDVDQLVPMFSAFPGRNFISDIEAEYARIATRYLRQHAGPCSVLRSGCLFSSNWNINADVRGADVIDGGSSARAPQVERTVSSTQPLAPSVSFGHIGGSSRRGYTLAEKSFEQLRDECLRSGKLFEDPDFPAIDRSVFHTQRFKRHFEWKRPPQLHRDPKLIVNGQKRFDLVQGELGDCWLVAAAADLTLNAALLARVIPEDQGFSKAEKYCGIFHFQFWRHGQWIDVVIDDRLPTINGTLMFMHSAENSEFWSALLEKAYAKVNGSYENLKGGTTSEALEDFTGGLSEFYELGKAPLNLFARMEKSFELGAMMACSIEAVEAQLEFKMPNGLVMGHAYSITDVRTIDVVTPNKSVKVPCVRLRNPWGKSEWRGPFSDGSKEWQFVPESQKRQLELEFREDGEFWMSYPDMLANFSKLEICNLGPETMVSADPDFVKRHTVTWESNVFSGSWTRGVTAGGCRNFLDTFHLNPQYRITMQKTDGPDGLASCIIALMQKDRRKLRMHGLDLLTIGFAIYHLPDPRKVPTPLNKDFFRYNMSVGRSPAFVNSRQVTTRFRLPPGDYCIVPSTFEPNEEADFIVRVYSEIPIEMAEHDNTPAEVISHTPQDIKPPPMTLRQEEEVTALFNKIAGADLEIDTNQLAIILTKSLKTPFPFKGFSPEIVRSMMTMSDVDFSGKLGLDEFTALWGTIKQWKDTFAKYDRKNSGKVEMQHLREAIESAGYLVNHHVLRVIALRYGQPDQTLNFEDFILCIVRLQRMISIFRSKDTYNLKSAIFSFDDWLLNTMYT</sequence>
<dbReference type="PROSITE" id="PS50203">
    <property type="entry name" value="CALPAIN_CAT"/>
    <property type="match status" value="1"/>
</dbReference>
<dbReference type="InterPro" id="IPR022682">
    <property type="entry name" value="Calpain_domain_III"/>
</dbReference>
<dbReference type="PROSITE" id="PS00139">
    <property type="entry name" value="THIOL_PROTEASE_CYS"/>
    <property type="match status" value="1"/>
</dbReference>
<dbReference type="InterPro" id="IPR002048">
    <property type="entry name" value="EF_hand_dom"/>
</dbReference>